<keyword evidence="2" id="KW-1185">Reference proteome</keyword>
<dbReference type="OrthoDB" id="7490805at2759"/>
<evidence type="ECO:0000313" key="2">
    <source>
        <dbReference type="Proteomes" id="UP000299102"/>
    </source>
</evidence>
<evidence type="ECO:0000313" key="1">
    <source>
        <dbReference type="EMBL" id="GBP61923.1"/>
    </source>
</evidence>
<accession>A0A4C1XFG6</accession>
<proteinExistence type="predicted"/>
<comment type="caution">
    <text evidence="1">The sequence shown here is derived from an EMBL/GenBank/DDBJ whole genome shotgun (WGS) entry which is preliminary data.</text>
</comment>
<name>A0A4C1XFG6_EUMVA</name>
<organism evidence="1 2">
    <name type="scientific">Eumeta variegata</name>
    <name type="common">Bagworm moth</name>
    <name type="synonym">Eumeta japonica</name>
    <dbReference type="NCBI Taxonomy" id="151549"/>
    <lineage>
        <taxon>Eukaryota</taxon>
        <taxon>Metazoa</taxon>
        <taxon>Ecdysozoa</taxon>
        <taxon>Arthropoda</taxon>
        <taxon>Hexapoda</taxon>
        <taxon>Insecta</taxon>
        <taxon>Pterygota</taxon>
        <taxon>Neoptera</taxon>
        <taxon>Endopterygota</taxon>
        <taxon>Lepidoptera</taxon>
        <taxon>Glossata</taxon>
        <taxon>Ditrysia</taxon>
        <taxon>Tineoidea</taxon>
        <taxon>Psychidae</taxon>
        <taxon>Oiketicinae</taxon>
        <taxon>Eumeta</taxon>
    </lineage>
</organism>
<dbReference type="EMBL" id="BGZK01000827">
    <property type="protein sequence ID" value="GBP61923.1"/>
    <property type="molecule type" value="Genomic_DNA"/>
</dbReference>
<dbReference type="Proteomes" id="UP000299102">
    <property type="component" value="Unassembled WGS sequence"/>
</dbReference>
<dbReference type="AlphaFoldDB" id="A0A4C1XFG6"/>
<gene>
    <name evidence="1" type="ORF">EVAR_44979_1</name>
</gene>
<protein>
    <submittedName>
        <fullName evidence="1">Uncharacterized protein</fullName>
    </submittedName>
</protein>
<reference evidence="1 2" key="1">
    <citation type="journal article" date="2019" name="Commun. Biol.">
        <title>The bagworm genome reveals a unique fibroin gene that provides high tensile strength.</title>
        <authorList>
            <person name="Kono N."/>
            <person name="Nakamura H."/>
            <person name="Ohtoshi R."/>
            <person name="Tomita M."/>
            <person name="Numata K."/>
            <person name="Arakawa K."/>
        </authorList>
    </citation>
    <scope>NUCLEOTIDE SEQUENCE [LARGE SCALE GENOMIC DNA]</scope>
</reference>
<sequence length="214" mass="24128">MGLCHYLQNGNKFLNKTDPLYFSAIKNSNDMFKDLLKIFKETTESFTLSKNLGQYPTNEIYEDVSIIYILTIAWNIKEFNVVVMFSVACETFYSRLDDIKSVFRRTTKNICRLCDIRSSKIRVCGLFAVDAALPLRLLDANTSESETIGNGELVRGNLPHCFVLPDIPGSWTAFVLDITIFTAQPVISCAMSYPALVVLRSVVRLRNCKAANKA</sequence>